<name>Q7CSS5_AGRFC</name>
<dbReference type="KEGG" id="atu:Atu3561"/>
<keyword evidence="2" id="KW-1185">Reference proteome</keyword>
<evidence type="ECO:0000313" key="2">
    <source>
        <dbReference type="Proteomes" id="UP000000813"/>
    </source>
</evidence>
<sequence>MHIYGANGRGDGMIGVTLGIRPQSIGITGFGLGTFSLARPADGRSDATIFVNGDSIAHAEAGPFQQFAMMLGDLHDAKVVLYRWAEWETNADAGPKAYADPVTLRTGKGATLTLYLATLPGGMAGYMAIAATTCMSGGRRSLAVFRACSSILWA</sequence>
<dbReference type="Proteomes" id="UP000000813">
    <property type="component" value="Chromosome linear"/>
</dbReference>
<dbReference type="EMBL" id="AE007870">
    <property type="protein sequence ID" value="AAK89837.1"/>
    <property type="molecule type" value="Genomic_DNA"/>
</dbReference>
<dbReference type="HOGENOM" id="CLU_1700517_0_0_5"/>
<evidence type="ECO:0000313" key="1">
    <source>
        <dbReference type="EMBL" id="AAK89837.1"/>
    </source>
</evidence>
<protein>
    <submittedName>
        <fullName evidence="1">Uncharacterized protein</fullName>
    </submittedName>
</protein>
<dbReference type="OrthoDB" id="252349at2"/>
<dbReference type="AlphaFoldDB" id="Q7CSS5"/>
<reference evidence="1 2" key="2">
    <citation type="journal article" date="2001" name="Science">
        <title>Genome sequence of the plant pathogen and biotechnology agent Agrobacterium tumefaciens C58.</title>
        <authorList>
            <person name="Goodner B."/>
            <person name="Hinkle G."/>
            <person name="Gattung S."/>
            <person name="Miller N."/>
            <person name="Blanchard M."/>
            <person name="Qurollo B."/>
            <person name="Goldman B.S."/>
            <person name="Cao Y."/>
            <person name="Askenazi M."/>
            <person name="Halling C."/>
            <person name="Mullin L."/>
            <person name="Houmiel K."/>
            <person name="Gordon J."/>
            <person name="Vaudin M."/>
            <person name="Iartchouk O."/>
            <person name="Epp A."/>
            <person name="Liu F."/>
            <person name="Wollam C."/>
            <person name="Allinger M."/>
            <person name="Doughty D."/>
            <person name="Scott C."/>
            <person name="Lappas C."/>
            <person name="Markelz B."/>
            <person name="Flanagan C."/>
            <person name="Crowell C."/>
            <person name="Gurson J."/>
            <person name="Lomo C."/>
            <person name="Sear C."/>
            <person name="Strub G."/>
            <person name="Cielo C."/>
            <person name="Slater S."/>
        </authorList>
    </citation>
    <scope>NUCLEOTIDE SEQUENCE [LARGE SCALE GENOMIC DNA]</scope>
    <source>
        <strain evidence="2">C58 / ATCC 33970</strain>
    </source>
</reference>
<organism evidence="1 2">
    <name type="scientific">Agrobacterium fabrum (strain C58 / ATCC 33970)</name>
    <name type="common">Agrobacterium tumefaciens (strain C58)</name>
    <dbReference type="NCBI Taxonomy" id="176299"/>
    <lineage>
        <taxon>Bacteria</taxon>
        <taxon>Pseudomonadati</taxon>
        <taxon>Pseudomonadota</taxon>
        <taxon>Alphaproteobacteria</taxon>
        <taxon>Hyphomicrobiales</taxon>
        <taxon>Rhizobiaceae</taxon>
        <taxon>Rhizobium/Agrobacterium group</taxon>
        <taxon>Agrobacterium</taxon>
        <taxon>Agrobacterium tumefaciens complex</taxon>
    </lineage>
</organism>
<dbReference type="PATRIC" id="fig|176299.10.peg.3403"/>
<reference evidence="1 2" key="1">
    <citation type="journal article" date="2001" name="Science">
        <title>The genome of the natural genetic engineer Agrobacterium tumefaciens C58.</title>
        <authorList>
            <person name="Wood D.W."/>
            <person name="Setubal J.C."/>
            <person name="Kaul R."/>
            <person name="Monks D.E."/>
            <person name="Kitajima J.P."/>
            <person name="Okura V.K."/>
            <person name="Zhou Y."/>
            <person name="Chen L."/>
            <person name="Wood G.E."/>
            <person name="Almeida N.F.Jr."/>
            <person name="Woo L."/>
            <person name="Chen Y."/>
            <person name="Paulsen I.T."/>
            <person name="Eisen J.A."/>
            <person name="Karp P.D."/>
            <person name="Bovee D.Sr."/>
            <person name="Chapman P."/>
            <person name="Clendenning J."/>
            <person name="Deatherage G."/>
            <person name="Gillet W."/>
            <person name="Grant C."/>
            <person name="Kutyavin T."/>
            <person name="Levy R."/>
            <person name="Li M.J."/>
            <person name="McClelland E."/>
            <person name="Palmieri A."/>
            <person name="Raymond C."/>
            <person name="Rouse G."/>
            <person name="Saenphimmachak C."/>
            <person name="Wu Z."/>
            <person name="Romero P."/>
            <person name="Gordon D."/>
            <person name="Zhang S."/>
            <person name="Yoo H."/>
            <person name="Tao Y."/>
            <person name="Biddle P."/>
            <person name="Jung M."/>
            <person name="Krespan W."/>
            <person name="Perry M."/>
            <person name="Gordon-Kamm B."/>
            <person name="Liao L."/>
            <person name="Kim S."/>
            <person name="Hendrick C."/>
            <person name="Zhao Z.Y."/>
            <person name="Dolan M."/>
            <person name="Chumley F."/>
            <person name="Tingey S.V."/>
            <person name="Tomb J.F."/>
            <person name="Gordon M.P."/>
            <person name="Olson M.V."/>
            <person name="Nester E.W."/>
        </authorList>
    </citation>
    <scope>NUCLEOTIDE SEQUENCE [LARGE SCALE GENOMIC DNA]</scope>
    <source>
        <strain evidence="2">C58 / ATCC 33970</strain>
    </source>
</reference>
<gene>
    <name evidence="1" type="ordered locus">Atu3561</name>
</gene>
<accession>Q7CSS5</accession>
<proteinExistence type="predicted"/>
<dbReference type="EnsemblBacteria" id="AAK89837">
    <property type="protein sequence ID" value="AAK89837"/>
    <property type="gene ID" value="Atu3561"/>
</dbReference>